<feature type="region of interest" description="Disordered" evidence="1">
    <location>
        <begin position="44"/>
        <end position="72"/>
    </location>
</feature>
<proteinExistence type="predicted"/>
<name>A0A6J5M0C4_9CAUD</name>
<protein>
    <submittedName>
        <fullName evidence="2">Uncharacterized protein</fullName>
    </submittedName>
</protein>
<dbReference type="EMBL" id="LR796378">
    <property type="protein sequence ID" value="CAB4140295.1"/>
    <property type="molecule type" value="Genomic_DNA"/>
</dbReference>
<feature type="compositionally biased region" description="Basic residues" evidence="1">
    <location>
        <begin position="60"/>
        <end position="72"/>
    </location>
</feature>
<organism evidence="2">
    <name type="scientific">uncultured Caudovirales phage</name>
    <dbReference type="NCBI Taxonomy" id="2100421"/>
    <lineage>
        <taxon>Viruses</taxon>
        <taxon>Duplodnaviria</taxon>
        <taxon>Heunggongvirae</taxon>
        <taxon>Uroviricota</taxon>
        <taxon>Caudoviricetes</taxon>
        <taxon>Peduoviridae</taxon>
        <taxon>Maltschvirus</taxon>
        <taxon>Maltschvirus maltsch</taxon>
    </lineage>
</organism>
<gene>
    <name evidence="2" type="ORF">UFOVP405_31</name>
</gene>
<accession>A0A6J5M0C4</accession>
<evidence type="ECO:0000313" key="2">
    <source>
        <dbReference type="EMBL" id="CAB4140295.1"/>
    </source>
</evidence>
<reference evidence="2" key="1">
    <citation type="submission" date="2020-04" db="EMBL/GenBank/DDBJ databases">
        <authorList>
            <person name="Chiriac C."/>
            <person name="Salcher M."/>
            <person name="Ghai R."/>
            <person name="Kavagutti S V."/>
        </authorList>
    </citation>
    <scope>NUCLEOTIDE SEQUENCE</scope>
</reference>
<evidence type="ECO:0000256" key="1">
    <source>
        <dbReference type="SAM" id="MobiDB-lite"/>
    </source>
</evidence>
<feature type="compositionally biased region" description="Basic and acidic residues" evidence="1">
    <location>
        <begin position="47"/>
        <end position="59"/>
    </location>
</feature>
<sequence length="72" mass="8162">MSALKIALASLASQIKTTGVRLPAIEPPHKIRDDNQSIKNGVINEEFDNRMRSEGEPPIKRKRGRPRTKRQD</sequence>